<dbReference type="AlphaFoldDB" id="A0A1C3YSW1"/>
<keyword evidence="2" id="KW-1185">Reference proteome</keyword>
<accession>A0A1C3YSW1</accession>
<dbReference type="EMBL" id="FMAY01000001">
    <property type="protein sequence ID" value="SCB73112.1"/>
    <property type="molecule type" value="Genomic_DNA"/>
</dbReference>
<evidence type="ECO:0000313" key="1">
    <source>
        <dbReference type="EMBL" id="SCB73112.1"/>
    </source>
</evidence>
<protein>
    <submittedName>
        <fullName evidence="1">Uncharacterized protein</fullName>
    </submittedName>
</protein>
<organism evidence="1 2">
    <name type="scientific">Kosakonia oryzendophytica</name>
    <dbReference type="NCBI Taxonomy" id="1005665"/>
    <lineage>
        <taxon>Bacteria</taxon>
        <taxon>Pseudomonadati</taxon>
        <taxon>Pseudomonadota</taxon>
        <taxon>Gammaproteobacteria</taxon>
        <taxon>Enterobacterales</taxon>
        <taxon>Enterobacteriaceae</taxon>
        <taxon>Kosakonia</taxon>
    </lineage>
</organism>
<sequence>MPGAGQHAVIGRKMLPVMPVRSVQHAPTITHGVLPVCEPEAMNIDAVYRLRKHPLRALHLLLEFLVQRFALRDRCMPDM</sequence>
<evidence type="ECO:0000313" key="2">
    <source>
        <dbReference type="Proteomes" id="UP000198975"/>
    </source>
</evidence>
<proteinExistence type="predicted"/>
<gene>
    <name evidence="1" type="ORF">GA0061071_101109</name>
</gene>
<dbReference type="Proteomes" id="UP000198975">
    <property type="component" value="Unassembled WGS sequence"/>
</dbReference>
<name>A0A1C3YSW1_9ENTR</name>
<reference evidence="2" key="1">
    <citation type="submission" date="2016-08" db="EMBL/GenBank/DDBJ databases">
        <authorList>
            <person name="Varghese N."/>
            <person name="Submissions Spin"/>
        </authorList>
    </citation>
    <scope>NUCLEOTIDE SEQUENCE [LARGE SCALE GENOMIC DNA]</scope>
    <source>
        <strain evidence="2">REICA_082</strain>
    </source>
</reference>